<sequence>DYDAPPRNSSGSRNDAPDLFTFTQSPYQAFYWVADADIDGIPMVVGEDWIGAFYGDVCIGAREWSGWSTNGSPTDIPVMGFDIAIEATQNYIVAGEYPRFVVYDASEDTYYDANAYDNHIFEGALLAMYSVHEIKVERDCLGELGGHAYEDNCGVCDLDPENDCPFDCYGVPGGEAFFDDCGICSGGDTGHVANSDQDDCGDCFGNNADMDCNGDCGLSYGAAYLDDCGICSGGYSGHLANSDQDCNGDCFG</sequence>
<organism evidence="1">
    <name type="scientific">marine metagenome</name>
    <dbReference type="NCBI Taxonomy" id="408172"/>
    <lineage>
        <taxon>unclassified sequences</taxon>
        <taxon>metagenomes</taxon>
        <taxon>ecological metagenomes</taxon>
    </lineage>
</organism>
<reference evidence="1" key="1">
    <citation type="submission" date="2018-05" db="EMBL/GenBank/DDBJ databases">
        <authorList>
            <person name="Lanie J.A."/>
            <person name="Ng W.-L."/>
            <person name="Kazmierczak K.M."/>
            <person name="Andrzejewski T.M."/>
            <person name="Davidsen T.M."/>
            <person name="Wayne K.J."/>
            <person name="Tettelin H."/>
            <person name="Glass J.I."/>
            <person name="Rusch D."/>
            <person name="Podicherti R."/>
            <person name="Tsui H.-C.T."/>
            <person name="Winkler M.E."/>
        </authorList>
    </citation>
    <scope>NUCLEOTIDE SEQUENCE</scope>
</reference>
<name>A0A383AAM8_9ZZZZ</name>
<gene>
    <name evidence="1" type="ORF">METZ01_LOCUS457721</name>
</gene>
<dbReference type="EMBL" id="UINC01190617">
    <property type="protein sequence ID" value="SVE04867.1"/>
    <property type="molecule type" value="Genomic_DNA"/>
</dbReference>
<protein>
    <submittedName>
        <fullName evidence="1">Uncharacterized protein</fullName>
    </submittedName>
</protein>
<proteinExistence type="predicted"/>
<feature type="non-terminal residue" evidence="1">
    <location>
        <position position="252"/>
    </location>
</feature>
<dbReference type="AlphaFoldDB" id="A0A383AAM8"/>
<feature type="non-terminal residue" evidence="1">
    <location>
        <position position="1"/>
    </location>
</feature>
<evidence type="ECO:0000313" key="1">
    <source>
        <dbReference type="EMBL" id="SVE04867.1"/>
    </source>
</evidence>
<accession>A0A383AAM8</accession>